<evidence type="ECO:0000313" key="3">
    <source>
        <dbReference type="Proteomes" id="UP001645038"/>
    </source>
</evidence>
<dbReference type="Gene3D" id="6.10.340.10">
    <property type="match status" value="1"/>
</dbReference>
<sequence>MHFRMRLFLTFLLVILLSQLPIGILLVIDPYFASSTKSPQIAYSALFSALPDSLSALSNGYRWLKKELLVSSMLTMGCLILFSLWISKRLSSPLSKLSHTASQISDGYRFTPSSQVQKHPETRLISNTILTLQADIEKRDKTLLFQNRSDPLTQLSESA</sequence>
<keyword evidence="1" id="KW-0812">Transmembrane</keyword>
<comment type="caution">
    <text evidence="2">The sequence shown here is derived from an EMBL/GenBank/DDBJ whole genome shotgun (WGS) entry which is preliminary data.</text>
</comment>
<reference evidence="2 3" key="1">
    <citation type="submission" date="2020-07" db="EMBL/GenBank/DDBJ databases">
        <title>Halophilic bacteria isolated from french cheeses.</title>
        <authorList>
            <person name="Kothe C.I."/>
            <person name="Farah-Kraiem B."/>
            <person name="Renault P."/>
            <person name="Dridi B."/>
        </authorList>
    </citation>
    <scope>NUCLEOTIDE SEQUENCE [LARGE SCALE GENOMIC DNA]</scope>
    <source>
        <strain evidence="2 3">FME20</strain>
    </source>
</reference>
<evidence type="ECO:0000256" key="1">
    <source>
        <dbReference type="SAM" id="Phobius"/>
    </source>
</evidence>
<keyword evidence="1" id="KW-0472">Membrane</keyword>
<proteinExistence type="predicted"/>
<protein>
    <recommendedName>
        <fullName evidence="4">HAMP domain-containing protein</fullName>
    </recommendedName>
</protein>
<feature type="transmembrane region" description="Helical" evidence="1">
    <location>
        <begin position="68"/>
        <end position="86"/>
    </location>
</feature>
<evidence type="ECO:0008006" key="4">
    <source>
        <dbReference type="Google" id="ProtNLM"/>
    </source>
</evidence>
<gene>
    <name evidence="2" type="ORF">EI547_13555</name>
</gene>
<name>A0ABR9G0N1_9GAMM</name>
<evidence type="ECO:0000313" key="2">
    <source>
        <dbReference type="EMBL" id="MBE0464475.1"/>
    </source>
</evidence>
<keyword evidence="3" id="KW-1185">Reference proteome</keyword>
<dbReference type="Proteomes" id="UP001645038">
    <property type="component" value="Unassembled WGS sequence"/>
</dbReference>
<organism evidence="2 3">
    <name type="scientific">Halomonas colorata</name>
    <dbReference type="NCBI Taxonomy" id="2742615"/>
    <lineage>
        <taxon>Bacteria</taxon>
        <taxon>Pseudomonadati</taxon>
        <taxon>Pseudomonadota</taxon>
        <taxon>Gammaproteobacteria</taxon>
        <taxon>Oceanospirillales</taxon>
        <taxon>Halomonadaceae</taxon>
        <taxon>Halomonas</taxon>
    </lineage>
</organism>
<dbReference type="RefSeq" id="WP_192538969.1">
    <property type="nucleotide sequence ID" value="NZ_RRZB01000036.1"/>
</dbReference>
<dbReference type="EMBL" id="RRZB01000036">
    <property type="protein sequence ID" value="MBE0464475.1"/>
    <property type="molecule type" value="Genomic_DNA"/>
</dbReference>
<accession>A0ABR9G0N1</accession>
<keyword evidence="1" id="KW-1133">Transmembrane helix</keyword>